<sequence>MEVAFILLRRYATPENAVLALGVTSGLVAISAYSHMRHNNDSREITVGNIKRKGKRRGAYKSPRQLASDLTSIFRKDPVVDANQDHVEPVHREVIALVREVVQSSARIVCVIPPVKQIGTYVVRQAFGFGDFGNEDFDHDFSVRYMDFSDDILTMDVPEQLDQENSGFFRSFSATLVNLIAEIADVILGSLGGGSLPKSTPNPKFPPLEDELKILSNFYHVLESTTRSIPNNCTIIIDGSENLRQLAATSVGLKAIAIFFNHMATLAGNTAAEISVCIVASGSFAHDFLVPLVAVSEQVETFSFGDLERGLARRFFVQSLRKMADAAVAVGKAGGDPQTLLPGIGEACFDEAVYPVFGGRAMDLLACANYLVRHAKIEQQLQAVVGGNSAELQRQQQRRIFSTLVAEFPDVSHSVRWLESQLDPTASSASFEGMGLLPLRLENLEDARWTRREAVAVFACLAESSAGFVSFDNAVDVVAKIRIDRSQALGVVRSLISRRVVAYRPASHLYHDGIGSTEFDSITVLRPIHLHAFKILQERLA</sequence>
<protein>
    <submittedName>
        <fullName evidence="1">Uncharacterized protein</fullName>
    </submittedName>
</protein>
<dbReference type="InterPro" id="IPR051667">
    <property type="entry name" value="Archaeal_ATPase_domain"/>
</dbReference>
<organism evidence="1 2">
    <name type="scientific">Physocladia obscura</name>
    <dbReference type="NCBI Taxonomy" id="109957"/>
    <lineage>
        <taxon>Eukaryota</taxon>
        <taxon>Fungi</taxon>
        <taxon>Fungi incertae sedis</taxon>
        <taxon>Chytridiomycota</taxon>
        <taxon>Chytridiomycota incertae sedis</taxon>
        <taxon>Chytridiomycetes</taxon>
        <taxon>Chytridiales</taxon>
        <taxon>Chytriomycetaceae</taxon>
        <taxon>Physocladia</taxon>
    </lineage>
</organism>
<evidence type="ECO:0000313" key="2">
    <source>
        <dbReference type="Proteomes" id="UP001211907"/>
    </source>
</evidence>
<dbReference type="PANTHER" id="PTHR37096:SF1">
    <property type="entry name" value="AAA+ ATPASE DOMAIN-CONTAINING PROTEIN"/>
    <property type="match status" value="1"/>
</dbReference>
<dbReference type="Proteomes" id="UP001211907">
    <property type="component" value="Unassembled WGS sequence"/>
</dbReference>
<gene>
    <name evidence="1" type="ORF">HK100_002904</name>
</gene>
<reference evidence="1" key="1">
    <citation type="submission" date="2020-05" db="EMBL/GenBank/DDBJ databases">
        <title>Phylogenomic resolution of chytrid fungi.</title>
        <authorList>
            <person name="Stajich J.E."/>
            <person name="Amses K."/>
            <person name="Simmons R."/>
            <person name="Seto K."/>
            <person name="Myers J."/>
            <person name="Bonds A."/>
            <person name="Quandt C.A."/>
            <person name="Barry K."/>
            <person name="Liu P."/>
            <person name="Grigoriev I."/>
            <person name="Longcore J.E."/>
            <person name="James T.Y."/>
        </authorList>
    </citation>
    <scope>NUCLEOTIDE SEQUENCE</scope>
    <source>
        <strain evidence="1">JEL0513</strain>
    </source>
</reference>
<proteinExistence type="predicted"/>
<dbReference type="AlphaFoldDB" id="A0AAD5SWV1"/>
<keyword evidence="2" id="KW-1185">Reference proteome</keyword>
<name>A0AAD5SWV1_9FUNG</name>
<evidence type="ECO:0000313" key="1">
    <source>
        <dbReference type="EMBL" id="KAJ3110793.1"/>
    </source>
</evidence>
<feature type="non-terminal residue" evidence="1">
    <location>
        <position position="1"/>
    </location>
</feature>
<comment type="caution">
    <text evidence="1">The sequence shown here is derived from an EMBL/GenBank/DDBJ whole genome shotgun (WGS) entry which is preliminary data.</text>
</comment>
<dbReference type="EMBL" id="JADGJH010001693">
    <property type="protein sequence ID" value="KAJ3110793.1"/>
    <property type="molecule type" value="Genomic_DNA"/>
</dbReference>
<accession>A0AAD5SWV1</accession>
<dbReference type="PANTHER" id="PTHR37096">
    <property type="entry name" value="YALI0E33429P"/>
    <property type="match status" value="1"/>
</dbReference>